<dbReference type="GO" id="GO:0003697">
    <property type="term" value="F:single-stranded DNA binding"/>
    <property type="evidence" value="ECO:0007669"/>
    <property type="project" value="InterPro"/>
</dbReference>
<organism evidence="3 4">
    <name type="scientific">Actinocatenispora sera</name>
    <dbReference type="NCBI Taxonomy" id="390989"/>
    <lineage>
        <taxon>Bacteria</taxon>
        <taxon>Bacillati</taxon>
        <taxon>Actinomycetota</taxon>
        <taxon>Actinomycetes</taxon>
        <taxon>Micromonosporales</taxon>
        <taxon>Micromonosporaceae</taxon>
        <taxon>Actinocatenispora</taxon>
    </lineage>
</organism>
<evidence type="ECO:0000313" key="4">
    <source>
        <dbReference type="Proteomes" id="UP000680750"/>
    </source>
</evidence>
<dbReference type="AlphaFoldDB" id="A0A810L0L7"/>
<evidence type="ECO:0008006" key="5">
    <source>
        <dbReference type="Google" id="ProtNLM"/>
    </source>
</evidence>
<evidence type="ECO:0000256" key="1">
    <source>
        <dbReference type="ARBA" id="ARBA00023125"/>
    </source>
</evidence>
<dbReference type="PROSITE" id="PS50935">
    <property type="entry name" value="SSB"/>
    <property type="match status" value="1"/>
</dbReference>
<dbReference type="Proteomes" id="UP000680750">
    <property type="component" value="Chromosome"/>
</dbReference>
<dbReference type="InterPro" id="IPR012340">
    <property type="entry name" value="NA-bd_OB-fold"/>
</dbReference>
<name>A0A810L0L7_9ACTN</name>
<protein>
    <recommendedName>
        <fullName evidence="5">Single-stranded DNA-binding protein</fullName>
    </recommendedName>
</protein>
<sequence length="133" mass="13694">MSVSNLYLGRLPEDPAREYSLAGESVASFALRCPVSAAPAGVGRPGEAEVVVAVQATGALAEQVLGQLRAGDRVLVAGALAASPPDPDRLGASDVRVHAQHVGLDLDTGGWHRDPVPVAVGETASTGHPEYHW</sequence>
<keyword evidence="1 2" id="KW-0238">DNA-binding</keyword>
<accession>A0A810L0L7</accession>
<proteinExistence type="predicted"/>
<dbReference type="SUPFAM" id="SSF50249">
    <property type="entry name" value="Nucleic acid-binding proteins"/>
    <property type="match status" value="1"/>
</dbReference>
<dbReference type="KEGG" id="aser:Asera_31680"/>
<dbReference type="InterPro" id="IPR000424">
    <property type="entry name" value="Primosome_PriB/ssb"/>
</dbReference>
<dbReference type="EMBL" id="AP023354">
    <property type="protein sequence ID" value="BCJ29060.1"/>
    <property type="molecule type" value="Genomic_DNA"/>
</dbReference>
<keyword evidence="4" id="KW-1185">Reference proteome</keyword>
<dbReference type="Gene3D" id="2.40.50.140">
    <property type="entry name" value="Nucleic acid-binding proteins"/>
    <property type="match status" value="1"/>
</dbReference>
<gene>
    <name evidence="3" type="ORF">Asera_31680</name>
</gene>
<evidence type="ECO:0000313" key="3">
    <source>
        <dbReference type="EMBL" id="BCJ29060.1"/>
    </source>
</evidence>
<dbReference type="RefSeq" id="WP_030448743.1">
    <property type="nucleotide sequence ID" value="NZ_AP023354.1"/>
</dbReference>
<evidence type="ECO:0000256" key="2">
    <source>
        <dbReference type="PROSITE-ProRule" id="PRU00252"/>
    </source>
</evidence>
<reference evidence="3" key="1">
    <citation type="submission" date="2020-08" db="EMBL/GenBank/DDBJ databases">
        <title>Whole genome shotgun sequence of Actinocatenispora sera NBRC 101916.</title>
        <authorList>
            <person name="Komaki H."/>
            <person name="Tamura T."/>
        </authorList>
    </citation>
    <scope>NUCLEOTIDE SEQUENCE</scope>
    <source>
        <strain evidence="3">NBRC 101916</strain>
    </source>
</reference>